<dbReference type="Proteomes" id="UP000218831">
    <property type="component" value="Unassembled WGS sequence"/>
</dbReference>
<protein>
    <recommendedName>
        <fullName evidence="5">Cyanophycinase</fullName>
        <ecNumber evidence="4">3.4.15.6</ecNumber>
    </recommendedName>
</protein>
<dbReference type="CDD" id="cd03145">
    <property type="entry name" value="GAT1_cyanophycinase"/>
    <property type="match status" value="1"/>
</dbReference>
<sequence>MKTPKGTLIAIGGNEQKRFKKTDERFQPDFGEGFILQDIINNSEVSEPRIEVITSASEIPMIVGEKYKESFLRLGVDNVGILDIRDRDEADKSSILDRIGSSDIILFSGGDQRKLSRILKDTLAHQLLCERYHNEEFTIAGTSAGAVVMSEEMISGGRNGTIIRKNDLKMGKGLGLISEIIFDSHFIKRQRFGRLSEAAALHPDKLGVGLGEDTAVIVREGNILEIIGSGIVVIFDGSNLIYNQYEKLRNRIPISLANLTVHILATQDRYNIREKVAEIHYDTRHHKSEVKESG</sequence>
<feature type="active site" description="Charge relay system" evidence="9">
    <location>
        <position position="143"/>
    </location>
</feature>
<keyword evidence="7" id="KW-0378">Hydrolase</keyword>
<evidence type="ECO:0000256" key="2">
    <source>
        <dbReference type="ARBA" id="ARBA00002039"/>
    </source>
</evidence>
<comment type="catalytic activity">
    <reaction evidence="1">
        <text>[L-4-(L-arginin-2-N-yl)aspartate](n) + H2O = [L-4-(L-arginin-2-N-yl)aspartate](n-1) + L-4-(L-arginin-2-N-yl)aspartate</text>
        <dbReference type="Rhea" id="RHEA:12845"/>
        <dbReference type="Rhea" id="RHEA-COMP:13728"/>
        <dbReference type="Rhea" id="RHEA-COMP:13734"/>
        <dbReference type="ChEBI" id="CHEBI:15377"/>
        <dbReference type="ChEBI" id="CHEBI:137986"/>
        <dbReference type="ChEBI" id="CHEBI:137991"/>
        <dbReference type="EC" id="3.4.15.6"/>
    </reaction>
</comment>
<evidence type="ECO:0000256" key="8">
    <source>
        <dbReference type="ARBA" id="ARBA00022825"/>
    </source>
</evidence>
<dbReference type="Gene3D" id="3.40.50.880">
    <property type="match status" value="1"/>
</dbReference>
<evidence type="ECO:0000256" key="6">
    <source>
        <dbReference type="ARBA" id="ARBA00022670"/>
    </source>
</evidence>
<evidence type="ECO:0000256" key="7">
    <source>
        <dbReference type="ARBA" id="ARBA00022801"/>
    </source>
</evidence>
<dbReference type="InterPro" id="IPR029062">
    <property type="entry name" value="Class_I_gatase-like"/>
</dbReference>
<dbReference type="GO" id="GO:0008241">
    <property type="term" value="F:peptidyl-dipeptidase activity"/>
    <property type="evidence" value="ECO:0007669"/>
    <property type="project" value="UniProtKB-EC"/>
</dbReference>
<evidence type="ECO:0000313" key="10">
    <source>
        <dbReference type="EMBL" id="PAU95070.1"/>
    </source>
</evidence>
<dbReference type="GO" id="GO:0006508">
    <property type="term" value="P:proteolysis"/>
    <property type="evidence" value="ECO:0007669"/>
    <property type="project" value="UniProtKB-KW"/>
</dbReference>
<accession>A0A2A2GD23</accession>
<gene>
    <name evidence="10" type="ORF">CK503_02405</name>
</gene>
<evidence type="ECO:0000256" key="9">
    <source>
        <dbReference type="PIRSR" id="PIRSR032067-1"/>
    </source>
</evidence>
<name>A0A2A2GD23_9BACT</name>
<dbReference type="InterPro" id="IPR011811">
    <property type="entry name" value="Peptidase_S51_cyanophycinase"/>
</dbReference>
<evidence type="ECO:0000256" key="1">
    <source>
        <dbReference type="ARBA" id="ARBA00001092"/>
    </source>
</evidence>
<dbReference type="EC" id="3.4.15.6" evidence="4"/>
<evidence type="ECO:0000313" key="11">
    <source>
        <dbReference type="Proteomes" id="UP000218831"/>
    </source>
</evidence>
<keyword evidence="11" id="KW-1185">Reference proteome</keyword>
<dbReference type="RefSeq" id="WP_095605197.1">
    <property type="nucleotide sequence ID" value="NZ_NSKE01000002.1"/>
</dbReference>
<feature type="active site" description="Charge relay system" evidence="9">
    <location>
        <position position="212"/>
    </location>
</feature>
<organism evidence="10 11">
    <name type="scientific">Fodinibius salipaludis</name>
    <dbReference type="NCBI Taxonomy" id="2032627"/>
    <lineage>
        <taxon>Bacteria</taxon>
        <taxon>Pseudomonadati</taxon>
        <taxon>Balneolota</taxon>
        <taxon>Balneolia</taxon>
        <taxon>Balneolales</taxon>
        <taxon>Balneolaceae</taxon>
        <taxon>Fodinibius</taxon>
    </lineage>
</organism>
<evidence type="ECO:0000256" key="4">
    <source>
        <dbReference type="ARBA" id="ARBA00013115"/>
    </source>
</evidence>
<dbReference type="OrthoDB" id="9799980at2"/>
<dbReference type="GO" id="GO:0008236">
    <property type="term" value="F:serine-type peptidase activity"/>
    <property type="evidence" value="ECO:0007669"/>
    <property type="project" value="UniProtKB-KW"/>
</dbReference>
<dbReference type="PIRSF" id="PIRSF032067">
    <property type="entry name" value="Cyanophycinase"/>
    <property type="match status" value="1"/>
</dbReference>
<dbReference type="EMBL" id="NSKE01000002">
    <property type="protein sequence ID" value="PAU95070.1"/>
    <property type="molecule type" value="Genomic_DNA"/>
</dbReference>
<dbReference type="PANTHER" id="PTHR36175">
    <property type="entry name" value="CYANOPHYCINASE"/>
    <property type="match status" value="1"/>
</dbReference>
<keyword evidence="8" id="KW-0720">Serine protease</keyword>
<comment type="similarity">
    <text evidence="3">Belongs to the peptidase S51 family.</text>
</comment>
<dbReference type="AlphaFoldDB" id="A0A2A2GD23"/>
<dbReference type="InterPro" id="IPR005320">
    <property type="entry name" value="Peptidase_S51"/>
</dbReference>
<comment type="function">
    <text evidence="2">Exopeptidase that catalyzes the hydrolytic cleavage of multi-L-arginyl-poly-L-aspartic acid (cyanophycin; a water-insoluble reserve polymer) into aspartate-arginine dipeptides.</text>
</comment>
<evidence type="ECO:0000256" key="3">
    <source>
        <dbReference type="ARBA" id="ARBA00006534"/>
    </source>
</evidence>
<dbReference type="SUPFAM" id="SSF52317">
    <property type="entry name" value="Class I glutamine amidotransferase-like"/>
    <property type="match status" value="1"/>
</dbReference>
<proteinExistence type="inferred from homology"/>
<evidence type="ECO:0000256" key="5">
    <source>
        <dbReference type="ARBA" id="ARBA00015719"/>
    </source>
</evidence>
<dbReference type="PANTHER" id="PTHR36175:SF1">
    <property type="entry name" value="CYANOPHYCINASE"/>
    <property type="match status" value="1"/>
</dbReference>
<dbReference type="Pfam" id="PF03575">
    <property type="entry name" value="Peptidase_S51"/>
    <property type="match status" value="1"/>
</dbReference>
<dbReference type="NCBIfam" id="TIGR02069">
    <property type="entry name" value="cyanophycinase"/>
    <property type="match status" value="1"/>
</dbReference>
<comment type="caution">
    <text evidence="10">The sequence shown here is derived from an EMBL/GenBank/DDBJ whole genome shotgun (WGS) entry which is preliminary data.</text>
</comment>
<feature type="active site" description="Charge relay system" evidence="9">
    <location>
        <position position="185"/>
    </location>
</feature>
<reference evidence="10 11" key="1">
    <citation type="submission" date="2017-08" db="EMBL/GenBank/DDBJ databases">
        <title>Aliifodinibius alkalisoli sp. nov., isolated from saline alkaline soil.</title>
        <authorList>
            <person name="Liu D."/>
            <person name="Zhang G."/>
        </authorList>
    </citation>
    <scope>NUCLEOTIDE SEQUENCE [LARGE SCALE GENOMIC DNA]</scope>
    <source>
        <strain evidence="10 11">WN023</strain>
    </source>
</reference>
<keyword evidence="6" id="KW-0645">Protease</keyword>